<dbReference type="SMART" id="SM00382">
    <property type="entry name" value="AAA"/>
    <property type="match status" value="1"/>
</dbReference>
<protein>
    <submittedName>
        <fullName evidence="12">ABC transporter, ATP-binding protein</fullName>
    </submittedName>
</protein>
<dbReference type="RefSeq" id="WP_125967881.1">
    <property type="nucleotide sequence ID" value="NZ_QXGK01000004.1"/>
</dbReference>
<dbReference type="Gene3D" id="3.40.50.300">
    <property type="entry name" value="P-loop containing nucleotide triphosphate hydrolases"/>
    <property type="match status" value="1"/>
</dbReference>
<dbReference type="Pfam" id="PF02687">
    <property type="entry name" value="FtsX"/>
    <property type="match status" value="1"/>
</dbReference>
<comment type="similarity">
    <text evidence="9">Belongs to the ABC transporter superfamily. Macrolide exporter (TC 3.A.1.122) family.</text>
</comment>
<gene>
    <name evidence="12" type="ORF">D2E24_0607</name>
</gene>
<feature type="domain" description="ABC transporter" evidence="11">
    <location>
        <begin position="2"/>
        <end position="240"/>
    </location>
</feature>
<dbReference type="PANTHER" id="PTHR42798:SF6">
    <property type="entry name" value="CELL DIVISION ATP-BINDING PROTEIN FTSE"/>
    <property type="match status" value="1"/>
</dbReference>
<dbReference type="EMBL" id="QXGK01000004">
    <property type="protein sequence ID" value="RSX57759.1"/>
    <property type="molecule type" value="Genomic_DNA"/>
</dbReference>
<name>A0A430FVG3_9BIFI</name>
<evidence type="ECO:0000313" key="13">
    <source>
        <dbReference type="Proteomes" id="UP000287470"/>
    </source>
</evidence>
<keyword evidence="13" id="KW-1185">Reference proteome</keyword>
<feature type="transmembrane region" description="Helical" evidence="10">
    <location>
        <begin position="846"/>
        <end position="870"/>
    </location>
</feature>
<keyword evidence="4 10" id="KW-0812">Transmembrane</keyword>
<evidence type="ECO:0000256" key="5">
    <source>
        <dbReference type="ARBA" id="ARBA00022741"/>
    </source>
</evidence>
<evidence type="ECO:0000256" key="9">
    <source>
        <dbReference type="ARBA" id="ARBA00038388"/>
    </source>
</evidence>
<dbReference type="CDD" id="cd03255">
    <property type="entry name" value="ABC_MJ0796_LolCDE_FtsE"/>
    <property type="match status" value="1"/>
</dbReference>
<evidence type="ECO:0000259" key="11">
    <source>
        <dbReference type="PROSITE" id="PS50893"/>
    </source>
</evidence>
<dbReference type="Proteomes" id="UP000287470">
    <property type="component" value="Unassembled WGS sequence"/>
</dbReference>
<dbReference type="GO" id="GO:0098796">
    <property type="term" value="C:membrane protein complex"/>
    <property type="evidence" value="ECO:0007669"/>
    <property type="project" value="UniProtKB-ARBA"/>
</dbReference>
<feature type="transmembrane region" description="Helical" evidence="10">
    <location>
        <begin position="266"/>
        <end position="289"/>
    </location>
</feature>
<dbReference type="InterPro" id="IPR003439">
    <property type="entry name" value="ABC_transporter-like_ATP-bd"/>
</dbReference>
<evidence type="ECO:0000256" key="3">
    <source>
        <dbReference type="ARBA" id="ARBA00022475"/>
    </source>
</evidence>
<proteinExistence type="inferred from homology"/>
<evidence type="ECO:0000256" key="4">
    <source>
        <dbReference type="ARBA" id="ARBA00022692"/>
    </source>
</evidence>
<keyword evidence="7 10" id="KW-1133">Transmembrane helix</keyword>
<keyword evidence="6 12" id="KW-0067">ATP-binding</keyword>
<sequence length="930" mass="100021">MLQIKSISKQYTTGGFTQKALDDVSLNLRDSEFVAILGPSGSGKTTLLNIIGGLDRYDSGDLVINGISTRRYKDRDWDSYRNHTIGFVFQSYNLIPHQSILSNVELALTISGVTKADRRERARRALERVGLGDHVDKRPNQLSGGQMQRVAIARALVNDPDIVLADEPTGALDSDTSVQIMELLKEVARDRLVVMVTHNPELAEEYATRIVNLRDGVIRSDSDPYEPDTAAAGEAEHRTMGRASMSFATSLALSFNNLRTKKARTFLTSFAGSIGIIGIALILSVSTGVNTYIDDIQRSTMTAYPITIDAETFDLTEMMTGQSADAGEGTAHKADGIYPDDRSLKATSTLTSSITENNLTDFKRYLDDESSEIHQYVGDTGIQYTYDVRFSVFSHDEDGTLVNADGVNVGDTGTSSMASAMATSTNSGMSASSFTSSRISMLTGKTDENAAPDSFNEIMPGADDSQLVSTVVTDNYRVVEGSWPKAADEVVLVLDENNSIPLTTLYELGMLPAADYNEMMSALDAGDELDTPQDKLDYAEALDHELYLLPASDQYVKGDDGRYTYIGDDADEIESRLADATKLKVVGVVKAKKDANATPLPTGVGYTRALTDELIDRADSSAIVADQKADATHNVLNGMTFSPDDDATKADDARAYVATLGVTQKATMAKTMMGQSAQAGQAADPTQAAAMAQMDEQQLAASFDQYIATAPQETLVAIYDRYVSTGSYDDNLAAFGVVSRDAPSSINIYTDSFEDKDKVSDAIAHYNETVDDENDRITYTDYVGLMMSSVTTIINVISYVLIAFVSVSLIVSSIMIGIITYISVLERTKEIGILRAMGASKRNVSQVFNAETGIIGLCSGVLGVAITVALNVPINAVLHHFIGDDGVNAVLPPAAAAILVVLSIVLTLIGGLIPSKKASRQDPATALRTE</sequence>
<evidence type="ECO:0000256" key="6">
    <source>
        <dbReference type="ARBA" id="ARBA00022840"/>
    </source>
</evidence>
<keyword evidence="2" id="KW-0813">Transport</keyword>
<dbReference type="AlphaFoldDB" id="A0A430FVG3"/>
<evidence type="ECO:0000256" key="8">
    <source>
        <dbReference type="ARBA" id="ARBA00023136"/>
    </source>
</evidence>
<evidence type="ECO:0000256" key="1">
    <source>
        <dbReference type="ARBA" id="ARBA00004429"/>
    </source>
</evidence>
<feature type="transmembrane region" description="Helical" evidence="10">
    <location>
        <begin position="796"/>
        <end position="825"/>
    </location>
</feature>
<dbReference type="InterPro" id="IPR003593">
    <property type="entry name" value="AAA+_ATPase"/>
</dbReference>
<comment type="caution">
    <text evidence="12">The sequence shown here is derived from an EMBL/GenBank/DDBJ whole genome shotgun (WGS) entry which is preliminary data.</text>
</comment>
<dbReference type="InterPro" id="IPR027417">
    <property type="entry name" value="P-loop_NTPase"/>
</dbReference>
<dbReference type="PROSITE" id="PS00211">
    <property type="entry name" value="ABC_TRANSPORTER_1"/>
    <property type="match status" value="1"/>
</dbReference>
<dbReference type="PANTHER" id="PTHR42798">
    <property type="entry name" value="LIPOPROTEIN-RELEASING SYSTEM ATP-BINDING PROTEIN LOLD"/>
    <property type="match status" value="1"/>
</dbReference>
<keyword evidence="3" id="KW-1003">Cell membrane</keyword>
<dbReference type="InterPro" id="IPR017871">
    <property type="entry name" value="ABC_transporter-like_CS"/>
</dbReference>
<evidence type="ECO:0000256" key="7">
    <source>
        <dbReference type="ARBA" id="ARBA00022989"/>
    </source>
</evidence>
<dbReference type="SUPFAM" id="SSF52540">
    <property type="entry name" value="P-loop containing nucleoside triphosphate hydrolases"/>
    <property type="match status" value="1"/>
</dbReference>
<evidence type="ECO:0000256" key="2">
    <source>
        <dbReference type="ARBA" id="ARBA00022448"/>
    </source>
</evidence>
<organism evidence="12 13">
    <name type="scientific">Bifidobacterium samirii</name>
    <dbReference type="NCBI Taxonomy" id="2306974"/>
    <lineage>
        <taxon>Bacteria</taxon>
        <taxon>Bacillati</taxon>
        <taxon>Actinomycetota</taxon>
        <taxon>Actinomycetes</taxon>
        <taxon>Bifidobacteriales</taxon>
        <taxon>Bifidobacteriaceae</taxon>
        <taxon>Bifidobacterium</taxon>
    </lineage>
</organism>
<dbReference type="InterPro" id="IPR003838">
    <property type="entry name" value="ABC3_permease_C"/>
</dbReference>
<dbReference type="FunFam" id="3.40.50.300:FF:000032">
    <property type="entry name" value="Export ABC transporter ATP-binding protein"/>
    <property type="match status" value="1"/>
</dbReference>
<dbReference type="PROSITE" id="PS50893">
    <property type="entry name" value="ABC_TRANSPORTER_2"/>
    <property type="match status" value="1"/>
</dbReference>
<keyword evidence="5" id="KW-0547">Nucleotide-binding</keyword>
<dbReference type="Pfam" id="PF00005">
    <property type="entry name" value="ABC_tran"/>
    <property type="match status" value="1"/>
</dbReference>
<evidence type="ECO:0000256" key="10">
    <source>
        <dbReference type="SAM" id="Phobius"/>
    </source>
</evidence>
<accession>A0A430FVG3</accession>
<dbReference type="InterPro" id="IPR017911">
    <property type="entry name" value="MacB-like_ATP-bd"/>
</dbReference>
<dbReference type="GO" id="GO:0022857">
    <property type="term" value="F:transmembrane transporter activity"/>
    <property type="evidence" value="ECO:0007669"/>
    <property type="project" value="UniProtKB-ARBA"/>
</dbReference>
<dbReference type="GO" id="GO:0005524">
    <property type="term" value="F:ATP binding"/>
    <property type="evidence" value="ECO:0007669"/>
    <property type="project" value="UniProtKB-KW"/>
</dbReference>
<dbReference type="GO" id="GO:0016887">
    <property type="term" value="F:ATP hydrolysis activity"/>
    <property type="evidence" value="ECO:0007669"/>
    <property type="project" value="InterPro"/>
</dbReference>
<dbReference type="GO" id="GO:0005886">
    <property type="term" value="C:plasma membrane"/>
    <property type="evidence" value="ECO:0007669"/>
    <property type="project" value="UniProtKB-SubCell"/>
</dbReference>
<keyword evidence="8 10" id="KW-0472">Membrane</keyword>
<evidence type="ECO:0000313" key="12">
    <source>
        <dbReference type="EMBL" id="RSX57759.1"/>
    </source>
</evidence>
<dbReference type="OrthoDB" id="2079174at2"/>
<feature type="transmembrane region" description="Helical" evidence="10">
    <location>
        <begin position="890"/>
        <end position="913"/>
    </location>
</feature>
<comment type="subcellular location">
    <subcellularLocation>
        <location evidence="1">Cell inner membrane</location>
        <topology evidence="1">Multi-pass membrane protein</topology>
    </subcellularLocation>
</comment>
<reference evidence="12 13" key="1">
    <citation type="submission" date="2018-09" db="EMBL/GenBank/DDBJ databases">
        <title>Characterization of the phylogenetic diversity of five novel species belonging to the genus Bifidobacterium.</title>
        <authorList>
            <person name="Lugli G.A."/>
            <person name="Duranti S."/>
            <person name="Milani C."/>
        </authorList>
    </citation>
    <scope>NUCLEOTIDE SEQUENCE [LARGE SCALE GENOMIC DNA]</scope>
    <source>
        <strain evidence="12 13">2033B</strain>
    </source>
</reference>